<dbReference type="Gene3D" id="1.10.940.10">
    <property type="entry name" value="NusB-like"/>
    <property type="match status" value="1"/>
</dbReference>
<dbReference type="GO" id="GO:0001510">
    <property type="term" value="P:RNA methylation"/>
    <property type="evidence" value="ECO:0007669"/>
    <property type="project" value="InterPro"/>
</dbReference>
<evidence type="ECO:0000256" key="3">
    <source>
        <dbReference type="ARBA" id="ARBA00022679"/>
    </source>
</evidence>
<dbReference type="SUPFAM" id="SSF53335">
    <property type="entry name" value="S-adenosyl-L-methionine-dependent methyltransferases"/>
    <property type="match status" value="1"/>
</dbReference>
<dbReference type="RefSeq" id="WP_245702008.1">
    <property type="nucleotide sequence ID" value="NZ_FNBW01000010.1"/>
</dbReference>
<dbReference type="GO" id="GO:0006355">
    <property type="term" value="P:regulation of DNA-templated transcription"/>
    <property type="evidence" value="ECO:0007669"/>
    <property type="project" value="InterPro"/>
</dbReference>
<feature type="binding site" evidence="6">
    <location>
        <begin position="269"/>
        <end position="275"/>
    </location>
    <ligand>
        <name>S-adenosyl-L-methionine</name>
        <dbReference type="ChEBI" id="CHEBI:59789"/>
    </ligand>
</feature>
<feature type="domain" description="SAM-dependent MTase RsmB/NOP-type" evidence="8">
    <location>
        <begin position="165"/>
        <end position="453"/>
    </location>
</feature>
<dbReference type="CDD" id="cd02440">
    <property type="entry name" value="AdoMet_MTases"/>
    <property type="match status" value="1"/>
</dbReference>
<keyword evidence="3 6" id="KW-0808">Transferase</keyword>
<protein>
    <submittedName>
        <fullName evidence="9">16S rRNA (Cytosine967-C5)-methyltransferase</fullName>
    </submittedName>
</protein>
<dbReference type="PRINTS" id="PR02008">
    <property type="entry name" value="RCMTFAMILY"/>
</dbReference>
<keyword evidence="2 6" id="KW-0489">Methyltransferase</keyword>
<evidence type="ECO:0000256" key="6">
    <source>
        <dbReference type="PROSITE-ProRule" id="PRU01023"/>
    </source>
</evidence>
<evidence type="ECO:0000313" key="10">
    <source>
        <dbReference type="Proteomes" id="UP000198615"/>
    </source>
</evidence>
<dbReference type="InterPro" id="IPR049560">
    <property type="entry name" value="MeTrfase_RsmB-F_NOP2_cat"/>
</dbReference>
<dbReference type="PROSITE" id="PS01153">
    <property type="entry name" value="NOL1_NOP2_SUN"/>
    <property type="match status" value="1"/>
</dbReference>
<feature type="binding site" evidence="6">
    <location>
        <position position="290"/>
    </location>
    <ligand>
        <name>S-adenosyl-L-methionine</name>
        <dbReference type="ChEBI" id="CHEBI:59789"/>
    </ligand>
</feature>
<gene>
    <name evidence="9" type="ORF">SAMN05660686_03324</name>
</gene>
<dbReference type="InterPro" id="IPR006027">
    <property type="entry name" value="NusB_RsmB_TIM44"/>
</dbReference>
<dbReference type="InterPro" id="IPR029063">
    <property type="entry name" value="SAM-dependent_MTases_sf"/>
</dbReference>
<comment type="similarity">
    <text evidence="1 6">Belongs to the class I-like SAM-binding methyltransferase superfamily. RsmB/NOP family.</text>
</comment>
<dbReference type="Proteomes" id="UP000198615">
    <property type="component" value="Unassembled WGS sequence"/>
</dbReference>
<dbReference type="PANTHER" id="PTHR22807:SF61">
    <property type="entry name" value="NOL1_NOP2_SUN FAMILY PROTEIN _ ANTITERMINATION NUSB DOMAIN-CONTAINING PROTEIN"/>
    <property type="match status" value="1"/>
</dbReference>
<evidence type="ECO:0000313" key="9">
    <source>
        <dbReference type="EMBL" id="SDG09156.1"/>
    </source>
</evidence>
<feature type="binding site" evidence="6">
    <location>
        <position position="316"/>
    </location>
    <ligand>
        <name>S-adenosyl-L-methionine</name>
        <dbReference type="ChEBI" id="CHEBI:59789"/>
    </ligand>
</feature>
<dbReference type="AlphaFoldDB" id="A0A8G2BMB0"/>
<dbReference type="InterPro" id="IPR001678">
    <property type="entry name" value="MeTrfase_RsmB-F_NOP2_dom"/>
</dbReference>
<dbReference type="InterPro" id="IPR035926">
    <property type="entry name" value="NusB-like_sf"/>
</dbReference>
<feature type="region of interest" description="Disordered" evidence="7">
    <location>
        <begin position="1"/>
        <end position="26"/>
    </location>
</feature>
<feature type="binding site" evidence="6">
    <location>
        <position position="332"/>
    </location>
    <ligand>
        <name>S-adenosyl-L-methionine</name>
        <dbReference type="ChEBI" id="CHEBI:59789"/>
    </ligand>
</feature>
<keyword evidence="5 6" id="KW-0694">RNA-binding</keyword>
<keyword evidence="4 6" id="KW-0949">S-adenosyl-L-methionine</keyword>
<feature type="compositionally biased region" description="Pro residues" evidence="7">
    <location>
        <begin position="13"/>
        <end position="23"/>
    </location>
</feature>
<dbReference type="InterPro" id="IPR018314">
    <property type="entry name" value="RsmB/NOL1/NOP2-like_CS"/>
</dbReference>
<name>A0A8G2BMB0_9PROT</name>
<evidence type="ECO:0000259" key="8">
    <source>
        <dbReference type="PROSITE" id="PS51686"/>
    </source>
</evidence>
<dbReference type="GO" id="GO:0003723">
    <property type="term" value="F:RNA binding"/>
    <property type="evidence" value="ECO:0007669"/>
    <property type="project" value="UniProtKB-UniRule"/>
</dbReference>
<comment type="caution">
    <text evidence="9">The sequence shown here is derived from an EMBL/GenBank/DDBJ whole genome shotgun (WGS) entry which is preliminary data.</text>
</comment>
<reference evidence="9 10" key="1">
    <citation type="submission" date="2016-10" db="EMBL/GenBank/DDBJ databases">
        <authorList>
            <person name="Varghese N."/>
            <person name="Submissions S."/>
        </authorList>
    </citation>
    <scope>NUCLEOTIDE SEQUENCE [LARGE SCALE GENOMIC DNA]</scope>
    <source>
        <strain evidence="9 10">DSM 18839</strain>
    </source>
</reference>
<dbReference type="PANTHER" id="PTHR22807">
    <property type="entry name" value="NOP2 YEAST -RELATED NOL1/NOP2/FMU SUN DOMAIN-CONTAINING"/>
    <property type="match status" value="1"/>
</dbReference>
<accession>A0A8G2BMB0</accession>
<dbReference type="InterPro" id="IPR023267">
    <property type="entry name" value="RCMT"/>
</dbReference>
<feature type="active site" description="Nucleophile" evidence="6">
    <location>
        <position position="385"/>
    </location>
</feature>
<dbReference type="GO" id="GO:0008173">
    <property type="term" value="F:RNA methyltransferase activity"/>
    <property type="evidence" value="ECO:0007669"/>
    <property type="project" value="InterPro"/>
</dbReference>
<dbReference type="SUPFAM" id="SSF48013">
    <property type="entry name" value="NusB-like"/>
    <property type="match status" value="1"/>
</dbReference>
<evidence type="ECO:0000256" key="5">
    <source>
        <dbReference type="ARBA" id="ARBA00022884"/>
    </source>
</evidence>
<evidence type="ECO:0000256" key="4">
    <source>
        <dbReference type="ARBA" id="ARBA00022691"/>
    </source>
</evidence>
<dbReference type="FunFam" id="3.40.50.150:FF:000257">
    <property type="entry name" value="16S rRNA methyltransferase"/>
    <property type="match status" value="1"/>
</dbReference>
<sequence length="453" mass="48094">MLKPAAMTDQTPDPLPPGAPGEPPADAKISAARSVAFDLLRAVLAKNTPLDEALVAHDGMNWLPDRDRGFARTLVATTLRRLGHVDRLIDGCLAQPLPLKASAVRDVLRIAATELLVLKVAPHAAVDSAVNLVRSRGHEKFAKLTNAVLRRLDREARETIDTLPALDALPAWLARNWRATYGDETAEAMAAAVQREPVLDITVKADPDQWAETLGATVLQTGTLRRPIEGRIDALPGFDEGAWWVQDAAAALPVRLLGDVAGKTVVDLCAAPGGKTAQLAAGAAHVIAVDRAARRVKRMQENLARLQLAATCVTADAAKWRPPSPVDAVLLDAPCSATGTIRRHPDIPWLKGEGDVAKLVVLQDRLLDAAVAMVKPGGTVVFCTCSLESAEGAERIAALLARTPGVRRVPITADEIGGLSQSITADGDLRTRPDHLADAGGIDGFYACRLVKD</sequence>
<dbReference type="Pfam" id="PF01029">
    <property type="entry name" value="NusB"/>
    <property type="match status" value="1"/>
</dbReference>
<proteinExistence type="inferred from homology"/>
<evidence type="ECO:0000256" key="1">
    <source>
        <dbReference type="ARBA" id="ARBA00007494"/>
    </source>
</evidence>
<dbReference type="Gene3D" id="3.40.50.150">
    <property type="entry name" value="Vaccinia Virus protein VP39"/>
    <property type="match status" value="1"/>
</dbReference>
<evidence type="ECO:0000256" key="7">
    <source>
        <dbReference type="SAM" id="MobiDB-lite"/>
    </source>
</evidence>
<dbReference type="EMBL" id="FNBW01000010">
    <property type="protein sequence ID" value="SDG09156.1"/>
    <property type="molecule type" value="Genomic_DNA"/>
</dbReference>
<organism evidence="9 10">
    <name type="scientific">Thalassobaculum litoreum DSM 18839</name>
    <dbReference type="NCBI Taxonomy" id="1123362"/>
    <lineage>
        <taxon>Bacteria</taxon>
        <taxon>Pseudomonadati</taxon>
        <taxon>Pseudomonadota</taxon>
        <taxon>Alphaproteobacteria</taxon>
        <taxon>Rhodospirillales</taxon>
        <taxon>Thalassobaculaceae</taxon>
        <taxon>Thalassobaculum</taxon>
    </lineage>
</organism>
<keyword evidence="10" id="KW-1185">Reference proteome</keyword>
<dbReference type="Pfam" id="PF01189">
    <property type="entry name" value="Methyltr_RsmB-F"/>
    <property type="match status" value="1"/>
</dbReference>
<dbReference type="PROSITE" id="PS51686">
    <property type="entry name" value="SAM_MT_RSMB_NOP"/>
    <property type="match status" value="1"/>
</dbReference>
<evidence type="ECO:0000256" key="2">
    <source>
        <dbReference type="ARBA" id="ARBA00022603"/>
    </source>
</evidence>